<dbReference type="VEuPathDB" id="FungiDB:TREMEDRAFT_66122"/>
<evidence type="ECO:0000313" key="3">
    <source>
        <dbReference type="Proteomes" id="UP000289152"/>
    </source>
</evidence>
<feature type="compositionally biased region" description="Polar residues" evidence="1">
    <location>
        <begin position="578"/>
        <end position="589"/>
    </location>
</feature>
<evidence type="ECO:0000256" key="1">
    <source>
        <dbReference type="SAM" id="MobiDB-lite"/>
    </source>
</evidence>
<evidence type="ECO:0000313" key="2">
    <source>
        <dbReference type="EMBL" id="RXK40154.1"/>
    </source>
</evidence>
<keyword evidence="3" id="KW-1185">Reference proteome</keyword>
<reference evidence="2 3" key="1">
    <citation type="submission" date="2016-06" db="EMBL/GenBank/DDBJ databases">
        <title>Evolution of pathogenesis and genome organization in the Tremellales.</title>
        <authorList>
            <person name="Cuomo C."/>
            <person name="Litvintseva A."/>
            <person name="Heitman J."/>
            <person name="Chen Y."/>
            <person name="Sun S."/>
            <person name="Springer D."/>
            <person name="Dromer F."/>
            <person name="Young S."/>
            <person name="Zeng Q."/>
            <person name="Chapman S."/>
            <person name="Gujja S."/>
            <person name="Saif S."/>
            <person name="Birren B."/>
        </authorList>
    </citation>
    <scope>NUCLEOTIDE SEQUENCE [LARGE SCALE GENOMIC DNA]</scope>
    <source>
        <strain evidence="2 3">ATCC 28783</strain>
    </source>
</reference>
<comment type="caution">
    <text evidence="2">The sequence shown here is derived from an EMBL/GenBank/DDBJ whole genome shotgun (WGS) entry which is preliminary data.</text>
</comment>
<dbReference type="Proteomes" id="UP000289152">
    <property type="component" value="Unassembled WGS sequence"/>
</dbReference>
<feature type="region of interest" description="Disordered" evidence="1">
    <location>
        <begin position="573"/>
        <end position="636"/>
    </location>
</feature>
<accession>A0A4Q1BQE6</accession>
<organism evidence="2 3">
    <name type="scientific">Tremella mesenterica</name>
    <name type="common">Jelly fungus</name>
    <dbReference type="NCBI Taxonomy" id="5217"/>
    <lineage>
        <taxon>Eukaryota</taxon>
        <taxon>Fungi</taxon>
        <taxon>Dikarya</taxon>
        <taxon>Basidiomycota</taxon>
        <taxon>Agaricomycotina</taxon>
        <taxon>Tremellomycetes</taxon>
        <taxon>Tremellales</taxon>
        <taxon>Tremellaceae</taxon>
        <taxon>Tremella</taxon>
    </lineage>
</organism>
<feature type="compositionally biased region" description="Polar residues" evidence="1">
    <location>
        <begin position="496"/>
        <end position="513"/>
    </location>
</feature>
<proteinExistence type="predicted"/>
<feature type="region of interest" description="Disordered" evidence="1">
    <location>
        <begin position="496"/>
        <end position="520"/>
    </location>
</feature>
<feature type="compositionally biased region" description="Acidic residues" evidence="1">
    <location>
        <begin position="597"/>
        <end position="606"/>
    </location>
</feature>
<feature type="compositionally biased region" description="Low complexity" evidence="1">
    <location>
        <begin position="31"/>
        <end position="47"/>
    </location>
</feature>
<dbReference type="EMBL" id="SDIL01000022">
    <property type="protein sequence ID" value="RXK40154.1"/>
    <property type="molecule type" value="Genomic_DNA"/>
</dbReference>
<dbReference type="InParanoid" id="A0A4Q1BQE6"/>
<feature type="region of interest" description="Disordered" evidence="1">
    <location>
        <begin position="1"/>
        <end position="65"/>
    </location>
</feature>
<gene>
    <name evidence="2" type="ORF">M231_02612</name>
</gene>
<name>A0A4Q1BQE6_TREME</name>
<sequence length="636" mass="70737">MPPKDPRRFQTPSQSPEAPIRRPPISTSQRASPFTPAPTTAGSTSTGSGSGMSGSGSNSPFQFCYTPAPQSNSSLNLPFRPPTSILGSAAQITSPPKKTNVQAIQSLISSLRDELVEMIRRIEDRVSMIEDQLDTNSSQITSIRDDLGQATHMTKSSLDAMNDRIGELAESVGNKQDRELTVAVRSPAVQYGHARWRAITSIVRKTVNFLYDWHERGPLPDYPETPEEWPRFHNEDGSLGSQCLRFDWTEPVNHIRNARGIEGIVSFLLNDRAAWPASVQEIDMAGEVPPEAFREAAKNYYISLKRSRPKEQYGRSEEFEGRDCVDQEELLDMEEDENRRFAGDFSGVDSQQLLGILEQNGQWENQDEVNSLTLQDFEHPPNDMPSQVSVGKPSIGAGSSVKGKGRVAALGGVTGLNVKSLRARRSALANVVKNRRPHVEAFKGQEYEILDEIHSQVSEEGAGAGRVFVQERWMSEEARHALMIILTTSLPHNLAPSSLHSSSRNGQPTSETSVVERPSWPMKNPDRYLQRWQLSNEFYEAQTNTRYWDIVPVDRPTPFVVIRSLPWYVNHPKRQSGLPLSTSAASTNLKRTRDATELEEYDDDNDPSGGLDDGPGRPQGRTSASRSPSKRPTPLP</sequence>
<dbReference type="AlphaFoldDB" id="A0A4Q1BQE6"/>
<protein>
    <submittedName>
        <fullName evidence="2">Uncharacterized protein</fullName>
    </submittedName>
</protein>